<dbReference type="Proteomes" id="UP000800200">
    <property type="component" value="Unassembled WGS sequence"/>
</dbReference>
<gene>
    <name evidence="2" type="ORF">K469DRAFT_278934</name>
</gene>
<proteinExistence type="predicted"/>
<reference evidence="2" key="1">
    <citation type="journal article" date="2020" name="Stud. Mycol.">
        <title>101 Dothideomycetes genomes: a test case for predicting lifestyles and emergence of pathogens.</title>
        <authorList>
            <person name="Haridas S."/>
            <person name="Albert R."/>
            <person name="Binder M."/>
            <person name="Bloem J."/>
            <person name="Labutti K."/>
            <person name="Salamov A."/>
            <person name="Andreopoulos B."/>
            <person name="Baker S."/>
            <person name="Barry K."/>
            <person name="Bills G."/>
            <person name="Bluhm B."/>
            <person name="Cannon C."/>
            <person name="Castanera R."/>
            <person name="Culley D."/>
            <person name="Daum C."/>
            <person name="Ezra D."/>
            <person name="Gonzalez J."/>
            <person name="Henrissat B."/>
            <person name="Kuo A."/>
            <person name="Liang C."/>
            <person name="Lipzen A."/>
            <person name="Lutzoni F."/>
            <person name="Magnuson J."/>
            <person name="Mondo S."/>
            <person name="Nolan M."/>
            <person name="Ohm R."/>
            <person name="Pangilinan J."/>
            <person name="Park H.-J."/>
            <person name="Ramirez L."/>
            <person name="Alfaro M."/>
            <person name="Sun H."/>
            <person name="Tritt A."/>
            <person name="Yoshinaga Y."/>
            <person name="Zwiers L.-H."/>
            <person name="Turgeon B."/>
            <person name="Goodwin S."/>
            <person name="Spatafora J."/>
            <person name="Crous P."/>
            <person name="Grigoriev I."/>
        </authorList>
    </citation>
    <scope>NUCLEOTIDE SEQUENCE</scope>
    <source>
        <strain evidence="2">CBS 207.26</strain>
    </source>
</reference>
<dbReference type="AlphaFoldDB" id="A0A6A6DPX5"/>
<sequence>MLDNPPTLHITESVNTAPEKQTPANAGSLSDKNADSPKVTPSQSAPTTLLPGGPSHARPYSSEEGLFISSSGCRFPTIHSCLAVTSCDGLDSKTPWKLRSGTSRIPIRQTRIVSSIICKSSLRLRV</sequence>
<feature type="compositionally biased region" description="Polar residues" evidence="1">
    <location>
        <begin position="10"/>
        <end position="31"/>
    </location>
</feature>
<keyword evidence="3" id="KW-1185">Reference proteome</keyword>
<dbReference type="EMBL" id="ML994658">
    <property type="protein sequence ID" value="KAF2180428.1"/>
    <property type="molecule type" value="Genomic_DNA"/>
</dbReference>
<protein>
    <submittedName>
        <fullName evidence="2">Uncharacterized protein</fullName>
    </submittedName>
</protein>
<feature type="region of interest" description="Disordered" evidence="1">
    <location>
        <begin position="1"/>
        <end position="62"/>
    </location>
</feature>
<organism evidence="2 3">
    <name type="scientific">Zopfia rhizophila CBS 207.26</name>
    <dbReference type="NCBI Taxonomy" id="1314779"/>
    <lineage>
        <taxon>Eukaryota</taxon>
        <taxon>Fungi</taxon>
        <taxon>Dikarya</taxon>
        <taxon>Ascomycota</taxon>
        <taxon>Pezizomycotina</taxon>
        <taxon>Dothideomycetes</taxon>
        <taxon>Dothideomycetes incertae sedis</taxon>
        <taxon>Zopfiaceae</taxon>
        <taxon>Zopfia</taxon>
    </lineage>
</organism>
<evidence type="ECO:0000313" key="2">
    <source>
        <dbReference type="EMBL" id="KAF2180428.1"/>
    </source>
</evidence>
<name>A0A6A6DPX5_9PEZI</name>
<accession>A0A6A6DPX5</accession>
<evidence type="ECO:0000256" key="1">
    <source>
        <dbReference type="SAM" id="MobiDB-lite"/>
    </source>
</evidence>
<evidence type="ECO:0000313" key="3">
    <source>
        <dbReference type="Proteomes" id="UP000800200"/>
    </source>
</evidence>